<accession>A0A2C6MF01</accession>
<organism evidence="1 2">
    <name type="scientific">Desulforamulus profundi</name>
    <dbReference type="NCBI Taxonomy" id="1383067"/>
    <lineage>
        <taxon>Bacteria</taxon>
        <taxon>Bacillati</taxon>
        <taxon>Bacillota</taxon>
        <taxon>Clostridia</taxon>
        <taxon>Eubacteriales</taxon>
        <taxon>Peptococcaceae</taxon>
        <taxon>Desulforamulus</taxon>
    </lineage>
</organism>
<gene>
    <name evidence="1" type="ORF">P378_00395</name>
</gene>
<evidence type="ECO:0000313" key="1">
    <source>
        <dbReference type="EMBL" id="PHJ39929.1"/>
    </source>
</evidence>
<dbReference type="AlphaFoldDB" id="A0A2C6MF01"/>
<keyword evidence="2" id="KW-1185">Reference proteome</keyword>
<sequence length="33" mass="3712">MDSLIYKVLKINFLNRPPSAPGVLLIEKARDEA</sequence>
<dbReference type="Proteomes" id="UP000222564">
    <property type="component" value="Unassembled WGS sequence"/>
</dbReference>
<dbReference type="EMBL" id="AWQQ01000004">
    <property type="protein sequence ID" value="PHJ39929.1"/>
    <property type="molecule type" value="Genomic_DNA"/>
</dbReference>
<proteinExistence type="predicted"/>
<reference evidence="1 2" key="1">
    <citation type="submission" date="2013-09" db="EMBL/GenBank/DDBJ databases">
        <title>Biodegradation of hydrocarbons in the deep terrestrial subsurface : characterization of a microbial consortium composed of two Desulfotomaculum species originating from a deep geological formation.</title>
        <authorList>
            <person name="Aullo T."/>
            <person name="Berlendis S."/>
            <person name="Lascourreges J.-F."/>
            <person name="Dessort D."/>
            <person name="Saint-Laurent S."/>
            <person name="Schraauwers B."/>
            <person name="Mas J."/>
            <person name="Magot M."/>
            <person name="Ranchou-Peyruse A."/>
        </authorList>
    </citation>
    <scope>NUCLEOTIDE SEQUENCE [LARGE SCALE GENOMIC DNA]</scope>
    <source>
        <strain evidence="1 2">Bs107</strain>
    </source>
</reference>
<evidence type="ECO:0000313" key="2">
    <source>
        <dbReference type="Proteomes" id="UP000222564"/>
    </source>
</evidence>
<comment type="caution">
    <text evidence="1">The sequence shown here is derived from an EMBL/GenBank/DDBJ whole genome shotgun (WGS) entry which is preliminary data.</text>
</comment>
<protein>
    <submittedName>
        <fullName evidence="1">Uncharacterized protein</fullName>
    </submittedName>
</protein>
<name>A0A2C6MF01_9FIRM</name>